<proteinExistence type="predicted"/>
<organism evidence="6 7">
    <name type="scientific">Rhodoplanes serenus</name>
    <dbReference type="NCBI Taxonomy" id="200615"/>
    <lineage>
        <taxon>Bacteria</taxon>
        <taxon>Pseudomonadati</taxon>
        <taxon>Pseudomonadota</taxon>
        <taxon>Alphaproteobacteria</taxon>
        <taxon>Hyphomicrobiales</taxon>
        <taxon>Nitrobacteraceae</taxon>
        <taxon>Rhodoplanes</taxon>
    </lineage>
</organism>
<dbReference type="GO" id="GO:0016740">
    <property type="term" value="F:transferase activity"/>
    <property type="evidence" value="ECO:0007669"/>
    <property type="project" value="UniProtKB-ARBA"/>
</dbReference>
<feature type="transmembrane region" description="Helical" evidence="5">
    <location>
        <begin position="20"/>
        <end position="38"/>
    </location>
</feature>
<comment type="subcellular location">
    <subcellularLocation>
        <location evidence="1">Endomembrane system</location>
        <topology evidence="1">Multi-pass membrane protein</topology>
    </subcellularLocation>
</comment>
<protein>
    <submittedName>
        <fullName evidence="6">Isoprenylcysteine carboxylmethyltransferase family protein</fullName>
    </submittedName>
</protein>
<evidence type="ECO:0000313" key="6">
    <source>
        <dbReference type="EMBL" id="MTW15514.1"/>
    </source>
</evidence>
<dbReference type="Pfam" id="PF04191">
    <property type="entry name" value="PEMT"/>
    <property type="match status" value="1"/>
</dbReference>
<gene>
    <name evidence="6" type="ORF">GJ689_04745</name>
</gene>
<evidence type="ECO:0000256" key="5">
    <source>
        <dbReference type="SAM" id="Phobius"/>
    </source>
</evidence>
<reference evidence="6 7" key="1">
    <citation type="submission" date="2019-11" db="EMBL/GenBank/DDBJ databases">
        <title>Whole-genome sequence of Rhodoplanes serenus DSM 18633, type strain.</title>
        <authorList>
            <person name="Kyndt J.A."/>
            <person name="Meyer T.E."/>
        </authorList>
    </citation>
    <scope>NUCLEOTIDE SEQUENCE [LARGE SCALE GENOMIC DNA]</scope>
    <source>
        <strain evidence="6 7">DSM 18633</strain>
    </source>
</reference>
<evidence type="ECO:0000313" key="7">
    <source>
        <dbReference type="Proteomes" id="UP000438991"/>
    </source>
</evidence>
<evidence type="ECO:0000256" key="2">
    <source>
        <dbReference type="ARBA" id="ARBA00022692"/>
    </source>
</evidence>
<evidence type="ECO:0000256" key="4">
    <source>
        <dbReference type="ARBA" id="ARBA00023136"/>
    </source>
</evidence>
<accession>A0A9X5ARL3</accession>
<dbReference type="Proteomes" id="UP000438991">
    <property type="component" value="Unassembled WGS sequence"/>
</dbReference>
<name>A0A9X5ARL3_9BRAD</name>
<comment type="caution">
    <text evidence="6">The sequence shown here is derived from an EMBL/GenBank/DDBJ whole genome shotgun (WGS) entry which is preliminary data.</text>
</comment>
<dbReference type="PANTHER" id="PTHR12714">
    <property type="entry name" value="PROTEIN-S ISOPRENYLCYSTEINE O-METHYLTRANSFERASE"/>
    <property type="match status" value="1"/>
</dbReference>
<sequence length="172" mass="18594">MDDRVDRAEAPDKAGVIAPPPLIALAALVLAAGLEWLWPIGVLAQIGLGVRLLVAAALASFGLLVAVAGERRFARLGTDPLPWRPSTALVTDGIYAHMRNPMYVGLGLLMLGLAIGFASVWLLILLVPAALVLHHGVVRREERYLERKFGEAYRAFVARVPRYGWPRRSAGG</sequence>
<feature type="transmembrane region" description="Helical" evidence="5">
    <location>
        <begin position="108"/>
        <end position="133"/>
    </location>
</feature>
<dbReference type="PANTHER" id="PTHR12714:SF24">
    <property type="entry name" value="SLR1182 PROTEIN"/>
    <property type="match status" value="1"/>
</dbReference>
<evidence type="ECO:0000256" key="1">
    <source>
        <dbReference type="ARBA" id="ARBA00004127"/>
    </source>
</evidence>
<keyword evidence="3 5" id="KW-1133">Transmembrane helix</keyword>
<dbReference type="EMBL" id="WNKV01000003">
    <property type="protein sequence ID" value="MTW15514.1"/>
    <property type="molecule type" value="Genomic_DNA"/>
</dbReference>
<dbReference type="GO" id="GO:0012505">
    <property type="term" value="C:endomembrane system"/>
    <property type="evidence" value="ECO:0007669"/>
    <property type="project" value="UniProtKB-SubCell"/>
</dbReference>
<keyword evidence="2 5" id="KW-0812">Transmembrane</keyword>
<dbReference type="AlphaFoldDB" id="A0A9X5ARL3"/>
<dbReference type="RefSeq" id="WP_155478774.1">
    <property type="nucleotide sequence ID" value="NZ_WNKV01000003.1"/>
</dbReference>
<dbReference type="Gene3D" id="1.20.120.1630">
    <property type="match status" value="1"/>
</dbReference>
<keyword evidence="4 5" id="KW-0472">Membrane</keyword>
<dbReference type="InterPro" id="IPR007318">
    <property type="entry name" value="Phopholipid_MeTrfase"/>
</dbReference>
<evidence type="ECO:0000256" key="3">
    <source>
        <dbReference type="ARBA" id="ARBA00022989"/>
    </source>
</evidence>
<feature type="transmembrane region" description="Helical" evidence="5">
    <location>
        <begin position="50"/>
        <end position="69"/>
    </location>
</feature>